<feature type="domain" description="Methionyl/Valyl/Leucyl/Isoleucyl-tRNA synthetase anticodon-binding" evidence="13">
    <location>
        <begin position="698"/>
        <end position="853"/>
    </location>
</feature>
<dbReference type="PANTHER" id="PTHR42780">
    <property type="entry name" value="SOLEUCYL-TRNA SYNTHETASE"/>
    <property type="match status" value="1"/>
</dbReference>
<evidence type="ECO:0000256" key="10">
    <source>
        <dbReference type="ARBA" id="ARBA00069879"/>
    </source>
</evidence>
<dbReference type="GO" id="GO:0006428">
    <property type="term" value="P:isoleucyl-tRNA aminoacylation"/>
    <property type="evidence" value="ECO:0007669"/>
    <property type="project" value="InterPro"/>
</dbReference>
<dbReference type="HAMAP" id="MF_02003">
    <property type="entry name" value="Ile_tRNA_synth_type2"/>
    <property type="match status" value="1"/>
</dbReference>
<dbReference type="Gene3D" id="1.10.730.10">
    <property type="entry name" value="Isoleucyl-tRNA Synthetase, Domain 1"/>
    <property type="match status" value="1"/>
</dbReference>
<gene>
    <name evidence="14" type="ORF">PHLGIDRAFT_129718</name>
</gene>
<evidence type="ECO:0000256" key="11">
    <source>
        <dbReference type="RuleBase" id="RU363035"/>
    </source>
</evidence>
<organism evidence="14 15">
    <name type="scientific">Phlebiopsis gigantea (strain 11061_1 CR5-6)</name>
    <name type="common">White-rot fungus</name>
    <name type="synonym">Peniophora gigantea</name>
    <dbReference type="NCBI Taxonomy" id="745531"/>
    <lineage>
        <taxon>Eukaryota</taxon>
        <taxon>Fungi</taxon>
        <taxon>Dikarya</taxon>
        <taxon>Basidiomycota</taxon>
        <taxon>Agaricomycotina</taxon>
        <taxon>Agaricomycetes</taxon>
        <taxon>Polyporales</taxon>
        <taxon>Phanerochaetaceae</taxon>
        <taxon>Phlebiopsis</taxon>
    </lineage>
</organism>
<dbReference type="NCBIfam" id="TIGR00392">
    <property type="entry name" value="ileS"/>
    <property type="match status" value="1"/>
</dbReference>
<dbReference type="FunFam" id="1.10.730.10:FF:000004">
    <property type="entry name" value="Isoleucyl-tRNA synthetase, cytoplasmic"/>
    <property type="match status" value="1"/>
</dbReference>
<evidence type="ECO:0000256" key="5">
    <source>
        <dbReference type="ARBA" id="ARBA00022840"/>
    </source>
</evidence>
<keyword evidence="15" id="KW-1185">Reference proteome</keyword>
<proteinExistence type="inferred from homology"/>
<dbReference type="GO" id="GO:0004822">
    <property type="term" value="F:isoleucine-tRNA ligase activity"/>
    <property type="evidence" value="ECO:0007669"/>
    <property type="project" value="UniProtKB-EC"/>
</dbReference>
<reference evidence="14 15" key="1">
    <citation type="journal article" date="2014" name="PLoS Genet.">
        <title>Analysis of the Phlebiopsis gigantea genome, transcriptome and secretome provides insight into its pioneer colonization strategies of wood.</title>
        <authorList>
            <person name="Hori C."/>
            <person name="Ishida T."/>
            <person name="Igarashi K."/>
            <person name="Samejima M."/>
            <person name="Suzuki H."/>
            <person name="Master E."/>
            <person name="Ferreira P."/>
            <person name="Ruiz-Duenas F.J."/>
            <person name="Held B."/>
            <person name="Canessa P."/>
            <person name="Larrondo L.F."/>
            <person name="Schmoll M."/>
            <person name="Druzhinina I.S."/>
            <person name="Kubicek C.P."/>
            <person name="Gaskell J.A."/>
            <person name="Kersten P."/>
            <person name="St John F."/>
            <person name="Glasner J."/>
            <person name="Sabat G."/>
            <person name="Splinter BonDurant S."/>
            <person name="Syed K."/>
            <person name="Yadav J."/>
            <person name="Mgbeahuruike A.C."/>
            <person name="Kovalchuk A."/>
            <person name="Asiegbu F.O."/>
            <person name="Lackner G."/>
            <person name="Hoffmeister D."/>
            <person name="Rencoret J."/>
            <person name="Gutierrez A."/>
            <person name="Sun H."/>
            <person name="Lindquist E."/>
            <person name="Barry K."/>
            <person name="Riley R."/>
            <person name="Grigoriev I.V."/>
            <person name="Henrissat B."/>
            <person name="Kues U."/>
            <person name="Berka R.M."/>
            <person name="Martinez A.T."/>
            <person name="Covert S.F."/>
            <person name="Blanchette R.A."/>
            <person name="Cullen D."/>
        </authorList>
    </citation>
    <scope>NUCLEOTIDE SEQUENCE [LARGE SCALE GENOMIC DNA]</scope>
    <source>
        <strain evidence="14 15">11061_1 CR5-6</strain>
    </source>
</reference>
<evidence type="ECO:0000313" key="15">
    <source>
        <dbReference type="Proteomes" id="UP000053257"/>
    </source>
</evidence>
<dbReference type="Proteomes" id="UP000053257">
    <property type="component" value="Unassembled WGS sequence"/>
</dbReference>
<comment type="catalytic activity">
    <reaction evidence="9">
        <text>tRNA(Ile) + L-isoleucine + ATP = L-isoleucyl-tRNA(Ile) + AMP + diphosphate</text>
        <dbReference type="Rhea" id="RHEA:11060"/>
        <dbReference type="Rhea" id="RHEA-COMP:9666"/>
        <dbReference type="Rhea" id="RHEA-COMP:9695"/>
        <dbReference type="ChEBI" id="CHEBI:30616"/>
        <dbReference type="ChEBI" id="CHEBI:33019"/>
        <dbReference type="ChEBI" id="CHEBI:58045"/>
        <dbReference type="ChEBI" id="CHEBI:78442"/>
        <dbReference type="ChEBI" id="CHEBI:78528"/>
        <dbReference type="ChEBI" id="CHEBI:456215"/>
        <dbReference type="EC" id="6.1.1.5"/>
    </reaction>
</comment>
<dbReference type="PRINTS" id="PR00984">
    <property type="entry name" value="TRNASYNTHILE"/>
</dbReference>
<dbReference type="AlphaFoldDB" id="A0A0C3RTM8"/>
<dbReference type="InterPro" id="IPR009080">
    <property type="entry name" value="tRNAsynth_Ia_anticodon-bd"/>
</dbReference>
<dbReference type="SUPFAM" id="SSF50677">
    <property type="entry name" value="ValRS/IleRS/LeuRS editing domain"/>
    <property type="match status" value="1"/>
</dbReference>
<dbReference type="FunFam" id="3.40.50.620:FF:000023">
    <property type="entry name" value="Isoleucyl-tRNA synthetase,cytoplasmic"/>
    <property type="match status" value="1"/>
</dbReference>
<keyword evidence="7 11" id="KW-0030">Aminoacyl-tRNA synthetase</keyword>
<feature type="domain" description="Aminoacyl-tRNA synthetase class Ia" evidence="12">
    <location>
        <begin position="21"/>
        <end position="642"/>
    </location>
</feature>
<dbReference type="CDD" id="cd07961">
    <property type="entry name" value="Anticodon_Ia_Ile_ABEc"/>
    <property type="match status" value="1"/>
</dbReference>
<dbReference type="EMBL" id="KN840586">
    <property type="protein sequence ID" value="KIP04106.1"/>
    <property type="molecule type" value="Genomic_DNA"/>
</dbReference>
<dbReference type="GO" id="GO:0002161">
    <property type="term" value="F:aminoacyl-tRNA deacylase activity"/>
    <property type="evidence" value="ECO:0007669"/>
    <property type="project" value="InterPro"/>
</dbReference>
<dbReference type="FunFam" id="3.90.740.10:FF:000044">
    <property type="entry name" value="Isoleucine--tRNA ligase"/>
    <property type="match status" value="1"/>
</dbReference>
<dbReference type="Pfam" id="PF08264">
    <property type="entry name" value="Anticodon_1"/>
    <property type="match status" value="1"/>
</dbReference>
<dbReference type="CDD" id="cd00818">
    <property type="entry name" value="IleRS_core"/>
    <property type="match status" value="1"/>
</dbReference>
<dbReference type="InterPro" id="IPR013155">
    <property type="entry name" value="M/V/L/I-tRNA-synth_anticd-bd"/>
</dbReference>
<dbReference type="InterPro" id="IPR002301">
    <property type="entry name" value="Ile-tRNA-ligase"/>
</dbReference>
<keyword evidence="4 11" id="KW-0547">Nucleotide-binding</keyword>
<keyword evidence="6 11" id="KW-0648">Protein biosynthesis</keyword>
<dbReference type="HOGENOM" id="CLU_001493_1_1_1"/>
<evidence type="ECO:0000256" key="2">
    <source>
        <dbReference type="ARBA" id="ARBA00013165"/>
    </source>
</evidence>
<dbReference type="InterPro" id="IPR033709">
    <property type="entry name" value="Anticodon_Ile_ABEc"/>
</dbReference>
<dbReference type="SUPFAM" id="SSF52374">
    <property type="entry name" value="Nucleotidylyl transferase"/>
    <property type="match status" value="1"/>
</dbReference>
<dbReference type="Gene3D" id="3.40.50.620">
    <property type="entry name" value="HUPs"/>
    <property type="match status" value="2"/>
</dbReference>
<evidence type="ECO:0000256" key="6">
    <source>
        <dbReference type="ARBA" id="ARBA00022917"/>
    </source>
</evidence>
<accession>A0A0C3RTM8</accession>
<dbReference type="OrthoDB" id="1706657at2759"/>
<evidence type="ECO:0000313" key="14">
    <source>
        <dbReference type="EMBL" id="KIP04106.1"/>
    </source>
</evidence>
<name>A0A0C3RTM8_PHLG1</name>
<dbReference type="InterPro" id="IPR002300">
    <property type="entry name" value="aa-tRNA-synth_Ia"/>
</dbReference>
<dbReference type="InterPro" id="IPR001412">
    <property type="entry name" value="aa-tRNA-synth_I_CS"/>
</dbReference>
<evidence type="ECO:0000259" key="13">
    <source>
        <dbReference type="Pfam" id="PF08264"/>
    </source>
</evidence>
<dbReference type="InterPro" id="IPR009008">
    <property type="entry name" value="Val/Leu/Ile-tRNA-synth_edit"/>
</dbReference>
<dbReference type="GO" id="GO:0000049">
    <property type="term" value="F:tRNA binding"/>
    <property type="evidence" value="ECO:0007669"/>
    <property type="project" value="InterPro"/>
</dbReference>
<dbReference type="Pfam" id="PF00133">
    <property type="entry name" value="tRNA-synt_1"/>
    <property type="match status" value="1"/>
</dbReference>
<keyword evidence="3 11" id="KW-0436">Ligase</keyword>
<dbReference type="FunFam" id="3.40.50.620:FF:000176">
    <property type="entry name" value="Isoleucine-tRNA ligase, putative"/>
    <property type="match status" value="1"/>
</dbReference>
<protein>
    <recommendedName>
        <fullName evidence="10">Isoleucine--tRNA ligase, cytoplasmic</fullName>
        <ecNumber evidence="2">6.1.1.5</ecNumber>
    </recommendedName>
    <alternativeName>
        <fullName evidence="8">Isoleucyl-tRNA synthetase</fullName>
    </alternativeName>
</protein>
<dbReference type="SUPFAM" id="SSF47323">
    <property type="entry name" value="Anticodon-binding domain of a subclass of class I aminoacyl-tRNA synthetases"/>
    <property type="match status" value="1"/>
</dbReference>
<dbReference type="PROSITE" id="PS00178">
    <property type="entry name" value="AA_TRNA_LIGASE_I"/>
    <property type="match status" value="1"/>
</dbReference>
<keyword evidence="5 11" id="KW-0067">ATP-binding</keyword>
<evidence type="ECO:0000256" key="8">
    <source>
        <dbReference type="ARBA" id="ARBA00032665"/>
    </source>
</evidence>
<dbReference type="GO" id="GO:0005524">
    <property type="term" value="F:ATP binding"/>
    <property type="evidence" value="ECO:0007669"/>
    <property type="project" value="UniProtKB-KW"/>
</dbReference>
<comment type="similarity">
    <text evidence="1 11">Belongs to the class-I aminoacyl-tRNA synthetase family.</text>
</comment>
<evidence type="ECO:0000256" key="7">
    <source>
        <dbReference type="ARBA" id="ARBA00023146"/>
    </source>
</evidence>
<evidence type="ECO:0000259" key="12">
    <source>
        <dbReference type="Pfam" id="PF00133"/>
    </source>
</evidence>
<dbReference type="InterPro" id="IPR014729">
    <property type="entry name" value="Rossmann-like_a/b/a_fold"/>
</dbReference>
<dbReference type="STRING" id="745531.A0A0C3RTM8"/>
<sequence>MSFPPHDLASSFNFAKEEEKVIQFWRDIDAFQTSLKLSEGRPEFTFYDGPPFATGLPHYGHLLAGTIKDIVTRHAHVSGFHVSRRFGWDTHGLPVEHEIDKRLNITGREDVMKMGIAKYNAECRSIVMRYSSEWRQTVERMGRWIDFDNDYKTFNPTFMESVWWAFSELYKKGLVYRGQRVMPYSTGCLTPLSNFEAGQSYKDVSDPAVTIAFPLVDDRKTSLLAWTTTPWTLPSNLALCVHPEYTYIKIYDEQHDQNFILHENLLRTLYKDPKKAKFKKLGTFKGTDMKGWRYVPLFEYFTEQFEDRAFLVLNDTYVTAEDGTGIVHQAPAFGEDDHRVCVENGVIRADEMPPCPIDDSGRFTAEVPDFIGQHVKAADKDIQKVLKAKGRLIVQSTLNHSYPFCWRSGTPLIYRAIPAWFVRVTPIVDELVANNKGTRWVPQNVGDHRFGNWLANARDWNVSRNRYWGTPIPLWASEDYEEIVCVGSVEELERLSGVKGIKDLHRESIDNITIPSKTGKAPLKRVEEVFDCWFESGSMPYAQQHYPFENKDKFENGFPADFVSEGIDQTRGWFYTLLVLSTHLFGKAPWKNLIVTGLVLAADGKKMSKSLKNYPDPNLVIDQYGADATRMFLVNSPIVRGDNLRFREEGVREVISRVLLPWLNAFRFFLGQVALHRKTGLLDFKYNPHAPVSNNVMDRWILARCQSLIKLVREEMAAYRLYTIIPRLLELIDELTNWYIRFNRKRLKGEDGKEDTQAAMNTLFETLFTLCRTMSSYTPFLTENVYQSLRPFIPEDPKDGDARSIHFLMFPDVKEEYFDVVIERQVKRMQTVIELTRVLRERHNLSLKTPLRELLVFHPDQEWLNDAKSLLRYIQSELNVRDVVFTSDEALSGVRYKAVADWPVLGRKLRKDIGRVKNALPKVSSDAIKAYAATGRLTVDGIELVEGDLAVQRYIELPQGAAAQFATHTDNDVVVRLDIQIHPDLVGEWLTREVINRVQKLRKAAGLQATDDVDVFYKFETGEGADILEAMKQHGDVIQKTVRSVPKAVSERKASQEVLIEEEQEVAEVKFTLSLARL</sequence>
<evidence type="ECO:0000256" key="3">
    <source>
        <dbReference type="ARBA" id="ARBA00022598"/>
    </source>
</evidence>
<evidence type="ECO:0000256" key="4">
    <source>
        <dbReference type="ARBA" id="ARBA00022741"/>
    </source>
</evidence>
<dbReference type="PANTHER" id="PTHR42780:SF1">
    <property type="entry name" value="ISOLEUCINE--TRNA LIGASE, CYTOPLASMIC"/>
    <property type="match status" value="1"/>
</dbReference>
<dbReference type="Pfam" id="PF19302">
    <property type="entry name" value="DUF5915"/>
    <property type="match status" value="1"/>
</dbReference>
<evidence type="ECO:0000256" key="9">
    <source>
        <dbReference type="ARBA" id="ARBA00048359"/>
    </source>
</evidence>
<dbReference type="EC" id="6.1.1.5" evidence="2"/>
<evidence type="ECO:0000256" key="1">
    <source>
        <dbReference type="ARBA" id="ARBA00005594"/>
    </source>
</evidence>
<dbReference type="InterPro" id="IPR023586">
    <property type="entry name" value="Ile-tRNA-ligase_type2"/>
</dbReference>